<feature type="domain" description="Major facilitator superfamily (MFS) profile" evidence="8">
    <location>
        <begin position="74"/>
        <end position="513"/>
    </location>
</feature>
<feature type="transmembrane region" description="Helical" evidence="7">
    <location>
        <begin position="71"/>
        <end position="87"/>
    </location>
</feature>
<feature type="transmembrane region" description="Helical" evidence="7">
    <location>
        <begin position="461"/>
        <end position="478"/>
    </location>
</feature>
<feature type="transmembrane region" description="Helical" evidence="7">
    <location>
        <begin position="145"/>
        <end position="165"/>
    </location>
</feature>
<keyword evidence="3" id="KW-0813">Transport</keyword>
<feature type="transmembrane region" description="Helical" evidence="7">
    <location>
        <begin position="233"/>
        <end position="256"/>
    </location>
</feature>
<feature type="transmembrane region" description="Helical" evidence="7">
    <location>
        <begin position="394"/>
        <end position="414"/>
    </location>
</feature>
<sequence>MVDFSSTRFPHLLSWTKSRLLSKLKTPSIAPGRESHEKPWSSSGPPPTTFRLANKEFPKVTWWREPGLRHLYLLLLVPLMTSMVNGYDGSMMNALQTSGQWQDYFHHPRGSLLAFYNLAFALGQLVAVIPFPFPATIADKLGRRWGVVIGSIIAIIGVAVQSASINVGMFVAGRFIVGFGVMIDHGSAPLMVTELAHTQHRATITAVYNSTWYFGSIVAAWVTFGTININSEWAWRIPSIIQAFPAIVQIMFIWFLPESPRFLIAKDRHEEALEVLVKFHGNGERTDFVETSFTEIKETLALEREFSSKSGWLDLISTPGNRKRTLICYLQGFFSQWCGNGLVSYYLVPVLETIGITKNAEQAGLNGGLQIWNFIVAIWAAFNIDRFGRRKMVLGSTGSMIVCFVLWTILSARYNITGDGADAKGVIVMIFLFYTAFNCGWQGLVLAYPIEILPYEIRAKGLNVTFFGVSSSLLNQYINPVGIESQGWRFYIFYDVFLCVIFVVVYFLWVETKNTPLEEIAKFFDGEEAKVGGGASTSTSAAVLSQMRAKNADFDEEVTHVETHEA</sequence>
<keyword evidence="5 7" id="KW-1133">Transmembrane helix</keyword>
<dbReference type="PROSITE" id="PS50850">
    <property type="entry name" value="MFS"/>
    <property type="match status" value="1"/>
</dbReference>
<comment type="subcellular location">
    <subcellularLocation>
        <location evidence="1">Membrane</location>
        <topology evidence="1">Multi-pass membrane protein</topology>
    </subcellularLocation>
</comment>
<evidence type="ECO:0000256" key="3">
    <source>
        <dbReference type="ARBA" id="ARBA00022448"/>
    </source>
</evidence>
<evidence type="ECO:0000256" key="6">
    <source>
        <dbReference type="ARBA" id="ARBA00023136"/>
    </source>
</evidence>
<evidence type="ECO:0000313" key="10">
    <source>
        <dbReference type="Proteomes" id="UP000236290"/>
    </source>
</evidence>
<dbReference type="PROSITE" id="PS00216">
    <property type="entry name" value="SUGAR_TRANSPORT_1"/>
    <property type="match status" value="1"/>
</dbReference>
<comment type="caution">
    <text evidence="9">The sequence shown here is derived from an EMBL/GenBank/DDBJ whole genome shotgun (WGS) entry which is preliminary data.</text>
</comment>
<evidence type="ECO:0000256" key="7">
    <source>
        <dbReference type="SAM" id="Phobius"/>
    </source>
</evidence>
<proteinExistence type="inferred from homology"/>
<feature type="transmembrane region" description="Helical" evidence="7">
    <location>
        <begin position="426"/>
        <end position="449"/>
    </location>
</feature>
<evidence type="ECO:0000256" key="5">
    <source>
        <dbReference type="ARBA" id="ARBA00022989"/>
    </source>
</evidence>
<gene>
    <name evidence="9" type="ORF">THARTR1_08538</name>
</gene>
<dbReference type="FunFam" id="1.20.1250.20:FF:000117">
    <property type="entry name" value="MFS hexose transporter"/>
    <property type="match status" value="1"/>
</dbReference>
<name>A0A2K0TZG3_TRIHA</name>
<dbReference type="SUPFAM" id="SSF103473">
    <property type="entry name" value="MFS general substrate transporter"/>
    <property type="match status" value="1"/>
</dbReference>
<dbReference type="AlphaFoldDB" id="A0A2K0TZG3"/>
<dbReference type="EMBL" id="MTYI01000144">
    <property type="protein sequence ID" value="PNP50917.1"/>
    <property type="molecule type" value="Genomic_DNA"/>
</dbReference>
<feature type="transmembrane region" description="Helical" evidence="7">
    <location>
        <begin position="326"/>
        <end position="348"/>
    </location>
</feature>
<dbReference type="Gene3D" id="1.20.1250.20">
    <property type="entry name" value="MFS general substrate transporter like domains"/>
    <property type="match status" value="1"/>
</dbReference>
<accession>A0A2K0TZG3</accession>
<dbReference type="InterPro" id="IPR020846">
    <property type="entry name" value="MFS_dom"/>
</dbReference>
<evidence type="ECO:0000256" key="1">
    <source>
        <dbReference type="ARBA" id="ARBA00004141"/>
    </source>
</evidence>
<dbReference type="InterPro" id="IPR036259">
    <property type="entry name" value="MFS_trans_sf"/>
</dbReference>
<evidence type="ECO:0000313" key="9">
    <source>
        <dbReference type="EMBL" id="PNP50917.1"/>
    </source>
</evidence>
<dbReference type="GO" id="GO:0016020">
    <property type="term" value="C:membrane"/>
    <property type="evidence" value="ECO:0007669"/>
    <property type="project" value="UniProtKB-SubCell"/>
</dbReference>
<dbReference type="PANTHER" id="PTHR48022">
    <property type="entry name" value="PLASTIDIC GLUCOSE TRANSPORTER 4"/>
    <property type="match status" value="1"/>
</dbReference>
<comment type="similarity">
    <text evidence="2">Belongs to the major facilitator superfamily. Sugar transporter (TC 2.A.1.1) family.</text>
</comment>
<feature type="transmembrane region" description="Helical" evidence="7">
    <location>
        <begin position="490"/>
        <end position="509"/>
    </location>
</feature>
<dbReference type="InterPro" id="IPR005829">
    <property type="entry name" value="Sugar_transporter_CS"/>
</dbReference>
<evidence type="ECO:0000256" key="2">
    <source>
        <dbReference type="ARBA" id="ARBA00010992"/>
    </source>
</evidence>
<dbReference type="InterPro" id="IPR050360">
    <property type="entry name" value="MFS_Sugar_Transporters"/>
</dbReference>
<protein>
    <recommendedName>
        <fullName evidence="8">Major facilitator superfamily (MFS) profile domain-containing protein</fullName>
    </recommendedName>
</protein>
<feature type="transmembrane region" description="Helical" evidence="7">
    <location>
        <begin position="204"/>
        <end position="227"/>
    </location>
</feature>
<evidence type="ECO:0000256" key="4">
    <source>
        <dbReference type="ARBA" id="ARBA00022692"/>
    </source>
</evidence>
<dbReference type="Proteomes" id="UP000236290">
    <property type="component" value="Unassembled WGS sequence"/>
</dbReference>
<organism evidence="9 10">
    <name type="scientific">Trichoderma harzianum</name>
    <name type="common">Hypocrea lixii</name>
    <dbReference type="NCBI Taxonomy" id="5544"/>
    <lineage>
        <taxon>Eukaryota</taxon>
        <taxon>Fungi</taxon>
        <taxon>Dikarya</taxon>
        <taxon>Ascomycota</taxon>
        <taxon>Pezizomycotina</taxon>
        <taxon>Sordariomycetes</taxon>
        <taxon>Hypocreomycetidae</taxon>
        <taxon>Hypocreales</taxon>
        <taxon>Hypocreaceae</taxon>
        <taxon>Trichoderma</taxon>
    </lineage>
</organism>
<reference evidence="9 10" key="1">
    <citation type="submission" date="2017-02" db="EMBL/GenBank/DDBJ databases">
        <title>Genomes of Trichoderma spp. with biocontrol activity.</title>
        <authorList>
            <person name="Gardiner D."/>
            <person name="Kazan K."/>
            <person name="Vos C."/>
            <person name="Harvey P."/>
        </authorList>
    </citation>
    <scope>NUCLEOTIDE SEQUENCE [LARGE SCALE GENOMIC DNA]</scope>
    <source>
        <strain evidence="9 10">Tr1</strain>
    </source>
</reference>
<dbReference type="InterPro" id="IPR005828">
    <property type="entry name" value="MFS_sugar_transport-like"/>
</dbReference>
<dbReference type="PRINTS" id="PR00171">
    <property type="entry name" value="SUGRTRNSPORT"/>
</dbReference>
<dbReference type="PANTHER" id="PTHR48022:SF64">
    <property type="entry name" value="MAJOR FACILITATOR SUPERFAMILY (MFS) PROFILE DOMAIN-CONTAINING PROTEIN"/>
    <property type="match status" value="1"/>
</dbReference>
<dbReference type="InterPro" id="IPR003663">
    <property type="entry name" value="Sugar/inositol_transpt"/>
</dbReference>
<dbReference type="OrthoDB" id="6133115at2759"/>
<feature type="transmembrane region" description="Helical" evidence="7">
    <location>
        <begin position="171"/>
        <end position="192"/>
    </location>
</feature>
<feature type="transmembrane region" description="Helical" evidence="7">
    <location>
        <begin position="363"/>
        <end position="382"/>
    </location>
</feature>
<dbReference type="Pfam" id="PF00083">
    <property type="entry name" value="Sugar_tr"/>
    <property type="match status" value="1"/>
</dbReference>
<keyword evidence="6 7" id="KW-0472">Membrane</keyword>
<evidence type="ECO:0000259" key="8">
    <source>
        <dbReference type="PROSITE" id="PS50850"/>
    </source>
</evidence>
<keyword evidence="4 7" id="KW-0812">Transmembrane</keyword>
<dbReference type="GO" id="GO:0005351">
    <property type="term" value="F:carbohydrate:proton symporter activity"/>
    <property type="evidence" value="ECO:0007669"/>
    <property type="project" value="TreeGrafter"/>
</dbReference>
<feature type="transmembrane region" description="Helical" evidence="7">
    <location>
        <begin position="113"/>
        <end position="133"/>
    </location>
</feature>